<protein>
    <submittedName>
        <fullName evidence="1">Uncharacterized protein</fullName>
    </submittedName>
</protein>
<proteinExistence type="predicted"/>
<keyword evidence="2" id="KW-1185">Reference proteome</keyword>
<accession>A0A916Z3D3</accession>
<dbReference type="Proteomes" id="UP000612349">
    <property type="component" value="Unassembled WGS sequence"/>
</dbReference>
<reference evidence="1" key="1">
    <citation type="journal article" date="2014" name="Int. J. Syst. Evol. Microbiol.">
        <title>Complete genome sequence of Corynebacterium casei LMG S-19264T (=DSM 44701T), isolated from a smear-ripened cheese.</title>
        <authorList>
            <consortium name="US DOE Joint Genome Institute (JGI-PGF)"/>
            <person name="Walter F."/>
            <person name="Albersmeier A."/>
            <person name="Kalinowski J."/>
            <person name="Ruckert C."/>
        </authorList>
    </citation>
    <scope>NUCLEOTIDE SEQUENCE</scope>
    <source>
        <strain evidence="1">CGMCC 1.15360</strain>
    </source>
</reference>
<dbReference type="EMBL" id="BMIP01000005">
    <property type="protein sequence ID" value="GGD74804.1"/>
    <property type="molecule type" value="Genomic_DNA"/>
</dbReference>
<evidence type="ECO:0000313" key="1">
    <source>
        <dbReference type="EMBL" id="GGD74804.1"/>
    </source>
</evidence>
<evidence type="ECO:0000313" key="2">
    <source>
        <dbReference type="Proteomes" id="UP000612349"/>
    </source>
</evidence>
<organism evidence="1 2">
    <name type="scientific">Croceicoccus mobilis</name>
    <dbReference type="NCBI Taxonomy" id="1703339"/>
    <lineage>
        <taxon>Bacteria</taxon>
        <taxon>Pseudomonadati</taxon>
        <taxon>Pseudomonadota</taxon>
        <taxon>Alphaproteobacteria</taxon>
        <taxon>Sphingomonadales</taxon>
        <taxon>Erythrobacteraceae</taxon>
        <taxon>Croceicoccus</taxon>
    </lineage>
</organism>
<dbReference type="AlphaFoldDB" id="A0A916Z3D3"/>
<gene>
    <name evidence="1" type="ORF">GCM10010990_25590</name>
</gene>
<sequence length="173" mass="19057">MRLGRGKILTSEKFVTNGPVPPEIWFKRLQWVWEKLNAKSPDSCEAILRHTFHLSQLAPGLLQDLAKPRVDEATFEVLIEAGSLEAASIGLLANYAVLTMSKSDGVMVKAIVALPALSVSGTATENDIARAVLHAWIKCHLAINSRYGASLETVIRPILQGKQFEQHPRPTEH</sequence>
<reference evidence="1" key="2">
    <citation type="submission" date="2020-09" db="EMBL/GenBank/DDBJ databases">
        <authorList>
            <person name="Sun Q."/>
            <person name="Zhou Y."/>
        </authorList>
    </citation>
    <scope>NUCLEOTIDE SEQUENCE</scope>
    <source>
        <strain evidence="1">CGMCC 1.15360</strain>
    </source>
</reference>
<dbReference type="OrthoDB" id="7427047at2"/>
<comment type="caution">
    <text evidence="1">The sequence shown here is derived from an EMBL/GenBank/DDBJ whole genome shotgun (WGS) entry which is preliminary data.</text>
</comment>
<name>A0A916Z3D3_9SPHN</name>